<feature type="transmembrane region" description="Helical" evidence="6">
    <location>
        <begin position="483"/>
        <end position="504"/>
    </location>
</feature>
<dbReference type="GO" id="GO:0015171">
    <property type="term" value="F:amino acid transmembrane transporter activity"/>
    <property type="evidence" value="ECO:0007669"/>
    <property type="project" value="TreeGrafter"/>
</dbReference>
<feature type="compositionally biased region" description="Basic and acidic residues" evidence="5">
    <location>
        <begin position="9"/>
        <end position="19"/>
    </location>
</feature>
<reference evidence="7" key="1">
    <citation type="submission" date="2019-03" db="EMBL/GenBank/DDBJ databases">
        <title>Long read genome sequence of the mycoparasitic Pythium oligandrum ATCC 38472 isolated from sugarbeet rhizosphere.</title>
        <authorList>
            <person name="Gaulin E."/>
        </authorList>
    </citation>
    <scope>NUCLEOTIDE SEQUENCE</scope>
    <source>
        <strain evidence="7">ATCC 38472_TT</strain>
    </source>
</reference>
<feature type="transmembrane region" description="Helical" evidence="6">
    <location>
        <begin position="239"/>
        <end position="261"/>
    </location>
</feature>
<feature type="transmembrane region" description="Helical" evidence="6">
    <location>
        <begin position="457"/>
        <end position="477"/>
    </location>
</feature>
<evidence type="ECO:0000313" key="8">
    <source>
        <dbReference type="Proteomes" id="UP000794436"/>
    </source>
</evidence>
<feature type="transmembrane region" description="Helical" evidence="6">
    <location>
        <begin position="413"/>
        <end position="436"/>
    </location>
</feature>
<protein>
    <submittedName>
        <fullName evidence="7">Uncharacterized protein</fullName>
    </submittedName>
</protein>
<dbReference type="GO" id="GO:0016020">
    <property type="term" value="C:membrane"/>
    <property type="evidence" value="ECO:0007669"/>
    <property type="project" value="UniProtKB-SubCell"/>
</dbReference>
<keyword evidence="8" id="KW-1185">Reference proteome</keyword>
<dbReference type="Proteomes" id="UP000794436">
    <property type="component" value="Unassembled WGS sequence"/>
</dbReference>
<feature type="transmembrane region" description="Helical" evidence="6">
    <location>
        <begin position="360"/>
        <end position="380"/>
    </location>
</feature>
<proteinExistence type="predicted"/>
<evidence type="ECO:0000256" key="4">
    <source>
        <dbReference type="ARBA" id="ARBA00023136"/>
    </source>
</evidence>
<feature type="transmembrane region" description="Helical" evidence="6">
    <location>
        <begin position="516"/>
        <end position="536"/>
    </location>
</feature>
<dbReference type="OrthoDB" id="1718410at2759"/>
<keyword evidence="4 6" id="KW-0472">Membrane</keyword>
<feature type="transmembrane region" description="Helical" evidence="6">
    <location>
        <begin position="313"/>
        <end position="339"/>
    </location>
</feature>
<dbReference type="AlphaFoldDB" id="A0A8K1CVU8"/>
<dbReference type="Pfam" id="PF13520">
    <property type="entry name" value="AA_permease_2"/>
    <property type="match status" value="1"/>
</dbReference>
<comment type="caution">
    <text evidence="7">The sequence shown here is derived from an EMBL/GenBank/DDBJ whole genome shotgun (WGS) entry which is preliminary data.</text>
</comment>
<dbReference type="PANTHER" id="PTHR43243:SF11">
    <property type="entry name" value="AMINO ACID PERMEASE_ SLC12A DOMAIN-CONTAINING PROTEIN"/>
    <property type="match status" value="1"/>
</dbReference>
<evidence type="ECO:0000256" key="1">
    <source>
        <dbReference type="ARBA" id="ARBA00004141"/>
    </source>
</evidence>
<organism evidence="7 8">
    <name type="scientific">Pythium oligandrum</name>
    <name type="common">Mycoparasitic fungus</name>
    <dbReference type="NCBI Taxonomy" id="41045"/>
    <lineage>
        <taxon>Eukaryota</taxon>
        <taxon>Sar</taxon>
        <taxon>Stramenopiles</taxon>
        <taxon>Oomycota</taxon>
        <taxon>Peronosporomycetes</taxon>
        <taxon>Pythiales</taxon>
        <taxon>Pythiaceae</taxon>
        <taxon>Pythium</taxon>
    </lineage>
</organism>
<evidence type="ECO:0000256" key="3">
    <source>
        <dbReference type="ARBA" id="ARBA00022989"/>
    </source>
</evidence>
<sequence length="738" mass="80725">MPLSPRSLHVHDDADERRLPPSRTPSSSSLLSIATSRLFSPVRRLRSTADVYASMPVTPVLHDDAASTETVGFFPCYTPSQLRQRFIQIQVVDQRFKEPSWMHPNIGGEAQHVTSVDEEVESIRLKLEVEKQNLSEWPSTAISGNDILSSVLFTAGLTIAKAGKLAIVAQLLVVIVVYCCRWVMEEVVSAVPLNGGCYNAILNSSSKKVAAIAATFSILSYLATGVVCGVSAFNYVNSLVAIPVVGCAIALLFFFALLCLVGIAESAIVALIIFVFHACTLTVLCITSSIYAIQHSSIFWDNMKVPLPDTAMAGYLVDGNVFSAIFLGFGPALLSVTGFESSAQFVEEQAPGVFPKTLRNMWALSSTFNMAITMLSLAVLPMKDINANSEVLLAMMGRITSGRWLEVLVTVDAFMVLAGAVLTSYVGINGLAQRLAIDRVLPRFLLQKNSWRQTHHFIIFSYFLVGSSLVLAMNGGIAQLSGVFAFAFLGVMVSFVVGCILLKLEREEIPRETSASWTNATFCLVMLLLGMISNAVGDPTSFGYFAAYFVGVGVIVGLMLERVRLLKALLYVSKQVLLYFKYKRHGKQQPVLPQNSLATTNSRGQGIIGSVFLAKAIEKIKKTPVIFFCKEPNLPKINEAISYVIQNEQTYCLRLVHVTSEKSDNAVPREFEDIVCLFDHIYPSIKIDFVSVTGTFEPALIEWISLSMSIPVNMMLMRQPADAATHRVASLGVRVITS</sequence>
<accession>A0A8K1CVU8</accession>
<evidence type="ECO:0000256" key="2">
    <source>
        <dbReference type="ARBA" id="ARBA00022692"/>
    </source>
</evidence>
<dbReference type="Gene3D" id="1.20.1740.10">
    <property type="entry name" value="Amino acid/polyamine transporter I"/>
    <property type="match status" value="1"/>
</dbReference>
<keyword evidence="3 6" id="KW-1133">Transmembrane helix</keyword>
<feature type="region of interest" description="Disordered" evidence="5">
    <location>
        <begin position="1"/>
        <end position="30"/>
    </location>
</feature>
<gene>
    <name evidence="7" type="ORF">Poli38472_001707</name>
</gene>
<name>A0A8K1CVU8_PYTOL</name>
<dbReference type="EMBL" id="SPLM01000001">
    <property type="protein sequence ID" value="TMW69551.1"/>
    <property type="molecule type" value="Genomic_DNA"/>
</dbReference>
<feature type="transmembrane region" description="Helical" evidence="6">
    <location>
        <begin position="209"/>
        <end position="233"/>
    </location>
</feature>
<feature type="transmembrane region" description="Helical" evidence="6">
    <location>
        <begin position="268"/>
        <end position="293"/>
    </location>
</feature>
<dbReference type="PANTHER" id="PTHR43243">
    <property type="entry name" value="INNER MEMBRANE TRANSPORTER YGJI-RELATED"/>
    <property type="match status" value="1"/>
</dbReference>
<keyword evidence="2 6" id="KW-0812">Transmembrane</keyword>
<dbReference type="InterPro" id="IPR002293">
    <property type="entry name" value="AA/rel_permease1"/>
</dbReference>
<evidence type="ECO:0000256" key="6">
    <source>
        <dbReference type="SAM" id="Phobius"/>
    </source>
</evidence>
<feature type="transmembrane region" description="Helical" evidence="6">
    <location>
        <begin position="542"/>
        <end position="560"/>
    </location>
</feature>
<evidence type="ECO:0000256" key="5">
    <source>
        <dbReference type="SAM" id="MobiDB-lite"/>
    </source>
</evidence>
<comment type="subcellular location">
    <subcellularLocation>
        <location evidence="1">Membrane</location>
        <topology evidence="1">Multi-pass membrane protein</topology>
    </subcellularLocation>
</comment>
<evidence type="ECO:0000313" key="7">
    <source>
        <dbReference type="EMBL" id="TMW69551.1"/>
    </source>
</evidence>